<evidence type="ECO:0000313" key="3">
    <source>
        <dbReference type="Proteomes" id="UP000030647"/>
    </source>
</evidence>
<proteinExistence type="predicted"/>
<sequence>MIEPKEMRRIAQLNRDAKPKKETNKVKVQTREVHDVVITKKTKTVRQTAWILSTSTNNVYDLIHMGKLRALKLGDTAIPDAEIDRFLTWALDSGADLNALIDQYRQEQKAKQQEEQPAQSGRLFSMERKAKHD</sequence>
<dbReference type="HOGENOM" id="CLU_1904071_0_0_9"/>
<accession>U4TPM1</accession>
<gene>
    <name evidence="2" type="ORF">L248_2116</name>
</gene>
<dbReference type="Proteomes" id="UP000030647">
    <property type="component" value="Unassembled WGS sequence"/>
</dbReference>
<keyword evidence="3" id="KW-1185">Reference proteome</keyword>
<protein>
    <recommendedName>
        <fullName evidence="4">Helix-turn-helix domain-containing protein</fullName>
    </recommendedName>
</protein>
<evidence type="ECO:0000256" key="1">
    <source>
        <dbReference type="SAM" id="MobiDB-lite"/>
    </source>
</evidence>
<feature type="region of interest" description="Disordered" evidence="1">
    <location>
        <begin position="108"/>
        <end position="133"/>
    </location>
</feature>
<dbReference type="STRING" id="1231336.L248_2116"/>
<evidence type="ECO:0008006" key="4">
    <source>
        <dbReference type="Google" id="ProtNLM"/>
    </source>
</evidence>
<name>U4TPM1_9LACO</name>
<dbReference type="eggNOG" id="ENOG5030ARG">
    <property type="taxonomic scope" value="Bacteria"/>
</dbReference>
<dbReference type="RefSeq" id="WP_022530870.1">
    <property type="nucleotide sequence ID" value="NZ_KI271612.1"/>
</dbReference>
<reference evidence="3" key="1">
    <citation type="journal article" date="2013" name="Genome Announc.">
        <title>Whole-Genome Sequencing of Lactobacillus shenzhenensis Strain LY-73T.</title>
        <authorList>
            <person name="Lin Z."/>
            <person name="Liu Z."/>
            <person name="Yang R."/>
            <person name="Zou Y."/>
            <person name="Wan D."/>
            <person name="Chen J."/>
            <person name="Guo M."/>
            <person name="Zhao J."/>
            <person name="Fang C."/>
            <person name="Yang R."/>
            <person name="Liu F."/>
        </authorList>
    </citation>
    <scope>NUCLEOTIDE SEQUENCE [LARGE SCALE GENOMIC DNA]</scope>
    <source>
        <strain evidence="3">LY-73</strain>
    </source>
</reference>
<evidence type="ECO:0000313" key="2">
    <source>
        <dbReference type="EMBL" id="ERL63823.1"/>
    </source>
</evidence>
<dbReference type="AlphaFoldDB" id="U4TPM1"/>
<organism evidence="2 3">
    <name type="scientific">Schleiferilactobacillus shenzhenensis LY-73</name>
    <dbReference type="NCBI Taxonomy" id="1231336"/>
    <lineage>
        <taxon>Bacteria</taxon>
        <taxon>Bacillati</taxon>
        <taxon>Bacillota</taxon>
        <taxon>Bacilli</taxon>
        <taxon>Lactobacillales</taxon>
        <taxon>Lactobacillaceae</taxon>
        <taxon>Schleiferilactobacillus</taxon>
    </lineage>
</organism>
<dbReference type="EMBL" id="KI271612">
    <property type="protein sequence ID" value="ERL63823.1"/>
    <property type="molecule type" value="Genomic_DNA"/>
</dbReference>